<evidence type="ECO:0000313" key="5">
    <source>
        <dbReference type="EMBL" id="MFC6668732.1"/>
    </source>
</evidence>
<dbReference type="PANTHER" id="PTHR44688:SF16">
    <property type="entry name" value="DNA-BINDING TRANSCRIPTIONAL ACTIVATOR DEVR_DOSR"/>
    <property type="match status" value="1"/>
</dbReference>
<dbReference type="CDD" id="cd06170">
    <property type="entry name" value="LuxR_C_like"/>
    <property type="match status" value="1"/>
</dbReference>
<dbReference type="Pfam" id="PF00196">
    <property type="entry name" value="GerE"/>
    <property type="match status" value="1"/>
</dbReference>
<dbReference type="Proteomes" id="UP001596422">
    <property type="component" value="Unassembled WGS sequence"/>
</dbReference>
<evidence type="ECO:0000313" key="6">
    <source>
        <dbReference type="Proteomes" id="UP001596422"/>
    </source>
</evidence>
<evidence type="ECO:0000259" key="4">
    <source>
        <dbReference type="PROSITE" id="PS50043"/>
    </source>
</evidence>
<keyword evidence="3" id="KW-0804">Transcription</keyword>
<dbReference type="EMBL" id="JBHSWE010000001">
    <property type="protein sequence ID" value="MFC6668732.1"/>
    <property type="molecule type" value="Genomic_DNA"/>
</dbReference>
<feature type="domain" description="HTH luxR-type" evidence="4">
    <location>
        <begin position="1"/>
        <end position="64"/>
    </location>
</feature>
<dbReference type="PRINTS" id="PR00038">
    <property type="entry name" value="HTHLUXR"/>
</dbReference>
<dbReference type="PANTHER" id="PTHR44688">
    <property type="entry name" value="DNA-BINDING TRANSCRIPTIONAL ACTIVATOR DEVR_DOSR"/>
    <property type="match status" value="1"/>
</dbReference>
<dbReference type="InterPro" id="IPR016032">
    <property type="entry name" value="Sig_transdc_resp-reg_C-effctor"/>
</dbReference>
<dbReference type="SMART" id="SM00421">
    <property type="entry name" value="HTH_LUXR"/>
    <property type="match status" value="1"/>
</dbReference>
<dbReference type="InterPro" id="IPR036388">
    <property type="entry name" value="WH-like_DNA-bd_sf"/>
</dbReference>
<gene>
    <name evidence="5" type="ORF">ACFQDL_00340</name>
</gene>
<keyword evidence="2" id="KW-0238">DNA-binding</keyword>
<reference evidence="6" key="1">
    <citation type="journal article" date="2019" name="Int. J. Syst. Evol. Microbiol.">
        <title>The Global Catalogue of Microorganisms (GCM) 10K type strain sequencing project: providing services to taxonomists for standard genome sequencing and annotation.</title>
        <authorList>
            <consortium name="The Broad Institute Genomics Platform"/>
            <consortium name="The Broad Institute Genome Sequencing Center for Infectious Disease"/>
            <person name="Wu L."/>
            <person name="Ma J."/>
        </authorList>
    </citation>
    <scope>NUCLEOTIDE SEQUENCE [LARGE SCALE GENOMIC DNA]</scope>
    <source>
        <strain evidence="6">NBRC 111756</strain>
    </source>
</reference>
<comment type="caution">
    <text evidence="5">The sequence shown here is derived from an EMBL/GenBank/DDBJ whole genome shotgun (WGS) entry which is preliminary data.</text>
</comment>
<dbReference type="Gene3D" id="1.10.10.10">
    <property type="entry name" value="Winged helix-like DNA-binding domain superfamily/Winged helix DNA-binding domain"/>
    <property type="match status" value="1"/>
</dbReference>
<name>A0ABW1ZTA0_9GAMM</name>
<accession>A0ABW1ZTA0</accession>
<dbReference type="PROSITE" id="PS00622">
    <property type="entry name" value="HTH_LUXR_1"/>
    <property type="match status" value="1"/>
</dbReference>
<evidence type="ECO:0000256" key="1">
    <source>
        <dbReference type="ARBA" id="ARBA00023015"/>
    </source>
</evidence>
<dbReference type="PROSITE" id="PS50043">
    <property type="entry name" value="HTH_LUXR_2"/>
    <property type="match status" value="1"/>
</dbReference>
<keyword evidence="1" id="KW-0805">Transcription regulation</keyword>
<dbReference type="RefSeq" id="WP_379912784.1">
    <property type="nucleotide sequence ID" value="NZ_JBHSWE010000001.1"/>
</dbReference>
<organism evidence="5 6">
    <name type="scientific">Marinobacterium aestuariivivens</name>
    <dbReference type="NCBI Taxonomy" id="1698799"/>
    <lineage>
        <taxon>Bacteria</taxon>
        <taxon>Pseudomonadati</taxon>
        <taxon>Pseudomonadota</taxon>
        <taxon>Gammaproteobacteria</taxon>
        <taxon>Oceanospirillales</taxon>
        <taxon>Oceanospirillaceae</taxon>
        <taxon>Marinobacterium</taxon>
    </lineage>
</organism>
<proteinExistence type="predicted"/>
<sequence length="70" mass="7900">MLSASLSEREAQICEMILQGHTAKTIGRRLSLSENSVVTYRKRAYRKLGISRKSELIELLHRQPASDQSG</sequence>
<evidence type="ECO:0000256" key="3">
    <source>
        <dbReference type="ARBA" id="ARBA00023163"/>
    </source>
</evidence>
<keyword evidence="6" id="KW-1185">Reference proteome</keyword>
<dbReference type="InterPro" id="IPR000792">
    <property type="entry name" value="Tscrpt_reg_LuxR_C"/>
</dbReference>
<dbReference type="SUPFAM" id="SSF46894">
    <property type="entry name" value="C-terminal effector domain of the bipartite response regulators"/>
    <property type="match status" value="1"/>
</dbReference>
<evidence type="ECO:0000256" key="2">
    <source>
        <dbReference type="ARBA" id="ARBA00023125"/>
    </source>
</evidence>
<protein>
    <submittedName>
        <fullName evidence="5">Response regulator transcription factor</fullName>
    </submittedName>
</protein>